<keyword evidence="3" id="KW-1185">Reference proteome</keyword>
<accession>A0A0C1DN49</accession>
<name>A0A0C1DN49_9SPHI</name>
<evidence type="ECO:0000256" key="1">
    <source>
        <dbReference type="SAM" id="SignalP"/>
    </source>
</evidence>
<evidence type="ECO:0008006" key="4">
    <source>
        <dbReference type="Google" id="ProtNLM"/>
    </source>
</evidence>
<keyword evidence="1" id="KW-0732">Signal</keyword>
<protein>
    <recommendedName>
        <fullName evidence="4">Carboxypeptidase regulatory-like domain-containing protein</fullName>
    </recommendedName>
</protein>
<proteinExistence type="predicted"/>
<gene>
    <name evidence="2" type="ORF">OC25_06625</name>
</gene>
<evidence type="ECO:0000313" key="3">
    <source>
        <dbReference type="Proteomes" id="UP000031246"/>
    </source>
</evidence>
<dbReference type="EMBL" id="JSYN01000005">
    <property type="protein sequence ID" value="KIA95505.1"/>
    <property type="molecule type" value="Genomic_DNA"/>
</dbReference>
<sequence>MKKCAAIAVFLLSISFAVFAQVQRTATTTSTIKETAPQQLKTAAPEGHYCDYCKLNYPESHFPCIMKSIKGKLNVTTGEISFIEGQPIGGIVVKGGKNPGDNSINLTTNEKGEIEFNNPATGNYKLVISVPASNPKSRVAGSPIGGIVVKGGKNPGGNLITVITDESGTIELNNLAPGAYKFTALAATAAEKNNPLYKSSHSASVNPLYKN</sequence>
<evidence type="ECO:0000313" key="2">
    <source>
        <dbReference type="EMBL" id="KIA95505.1"/>
    </source>
</evidence>
<dbReference type="OrthoDB" id="1265549at2"/>
<organism evidence="2 3">
    <name type="scientific">Pedobacter kyungheensis</name>
    <dbReference type="NCBI Taxonomy" id="1069985"/>
    <lineage>
        <taxon>Bacteria</taxon>
        <taxon>Pseudomonadati</taxon>
        <taxon>Bacteroidota</taxon>
        <taxon>Sphingobacteriia</taxon>
        <taxon>Sphingobacteriales</taxon>
        <taxon>Sphingobacteriaceae</taxon>
        <taxon>Pedobacter</taxon>
    </lineage>
</organism>
<dbReference type="AlphaFoldDB" id="A0A0C1DN49"/>
<dbReference type="SUPFAM" id="SSF49478">
    <property type="entry name" value="Cna protein B-type domain"/>
    <property type="match status" value="2"/>
</dbReference>
<feature type="signal peptide" evidence="1">
    <location>
        <begin position="1"/>
        <end position="20"/>
    </location>
</feature>
<dbReference type="Proteomes" id="UP000031246">
    <property type="component" value="Unassembled WGS sequence"/>
</dbReference>
<comment type="caution">
    <text evidence="2">The sequence shown here is derived from an EMBL/GenBank/DDBJ whole genome shotgun (WGS) entry which is preliminary data.</text>
</comment>
<reference evidence="2 3" key="1">
    <citation type="submission" date="2014-10" db="EMBL/GenBank/DDBJ databases">
        <title>Pedobacter Kyungheensis.</title>
        <authorList>
            <person name="Anderson B.M."/>
            <person name="Newman J.D."/>
        </authorList>
    </citation>
    <scope>NUCLEOTIDE SEQUENCE [LARGE SCALE GENOMIC DNA]</scope>
    <source>
        <strain evidence="2 3">KACC 16221</strain>
    </source>
</reference>
<dbReference type="RefSeq" id="WP_039473180.1">
    <property type="nucleotide sequence ID" value="NZ_JSYN01000005.1"/>
</dbReference>
<feature type="chain" id="PRO_5002130211" description="Carboxypeptidase regulatory-like domain-containing protein" evidence="1">
    <location>
        <begin position="21"/>
        <end position="211"/>
    </location>
</feature>